<proteinExistence type="predicted"/>
<organism evidence="2">
    <name type="scientific">Culex pipiens</name>
    <name type="common">House mosquito</name>
    <dbReference type="NCBI Taxonomy" id="7175"/>
    <lineage>
        <taxon>Eukaryota</taxon>
        <taxon>Metazoa</taxon>
        <taxon>Ecdysozoa</taxon>
        <taxon>Arthropoda</taxon>
        <taxon>Hexapoda</taxon>
        <taxon>Insecta</taxon>
        <taxon>Pterygota</taxon>
        <taxon>Neoptera</taxon>
        <taxon>Endopterygota</taxon>
        <taxon>Diptera</taxon>
        <taxon>Nematocera</taxon>
        <taxon>Culicoidea</taxon>
        <taxon>Culicidae</taxon>
        <taxon>Culicinae</taxon>
        <taxon>Culicini</taxon>
        <taxon>Culex</taxon>
        <taxon>Culex</taxon>
    </lineage>
</organism>
<evidence type="ECO:0000313" key="2">
    <source>
        <dbReference type="EMBL" id="CAG6448630.1"/>
    </source>
</evidence>
<evidence type="ECO:0000256" key="1">
    <source>
        <dbReference type="SAM" id="Phobius"/>
    </source>
</evidence>
<reference evidence="2" key="1">
    <citation type="submission" date="2021-05" db="EMBL/GenBank/DDBJ databases">
        <authorList>
            <person name="Alioto T."/>
            <person name="Alioto T."/>
            <person name="Gomez Garrido J."/>
        </authorList>
    </citation>
    <scope>NUCLEOTIDE SEQUENCE</scope>
</reference>
<feature type="transmembrane region" description="Helical" evidence="1">
    <location>
        <begin position="78"/>
        <end position="95"/>
    </location>
</feature>
<keyword evidence="1" id="KW-0812">Transmembrane</keyword>
<keyword evidence="1" id="KW-1133">Transmembrane helix</keyword>
<name>A0A8D8A3F9_CULPI</name>
<dbReference type="EMBL" id="HBUE01011477">
    <property type="protein sequence ID" value="CAG6448630.1"/>
    <property type="molecule type" value="Transcribed_RNA"/>
</dbReference>
<protein>
    <submittedName>
        <fullName evidence="2">(northern house mosquito) hypothetical protein</fullName>
    </submittedName>
</protein>
<sequence>MENHFSRHFPINLQRVFPLPLKPYIVIRVFFSKPLLPIRGTPCFFRTVYTFLTVLKHPPELNLLKNEKKTCYCRDTNTLLLDSIPLVLLLFVFLSKNRSYNKRKKQKRTVVVLQKQDLS</sequence>
<dbReference type="EMBL" id="HBUE01011480">
    <property type="protein sequence ID" value="CAG6448631.1"/>
    <property type="molecule type" value="Transcribed_RNA"/>
</dbReference>
<accession>A0A8D8A3F9</accession>
<keyword evidence="1" id="KW-0472">Membrane</keyword>
<dbReference type="AlphaFoldDB" id="A0A8D8A3F9"/>